<evidence type="ECO:0000256" key="1">
    <source>
        <dbReference type="PROSITE-ProRule" id="PRU00047"/>
    </source>
</evidence>
<evidence type="ECO:0000259" key="3">
    <source>
        <dbReference type="PROSITE" id="PS50158"/>
    </source>
</evidence>
<accession>A0A8K0DC57</accession>
<dbReference type="CDD" id="cd09272">
    <property type="entry name" value="RNase_HI_RT_Ty1"/>
    <property type="match status" value="1"/>
</dbReference>
<feature type="region of interest" description="Disordered" evidence="2">
    <location>
        <begin position="393"/>
        <end position="443"/>
    </location>
</feature>
<dbReference type="PROSITE" id="PS50158">
    <property type="entry name" value="ZF_CCHC"/>
    <property type="match status" value="1"/>
</dbReference>
<dbReference type="SUPFAM" id="SSF57756">
    <property type="entry name" value="Retrovirus zinc finger-like domains"/>
    <property type="match status" value="1"/>
</dbReference>
<feature type="compositionally biased region" description="Acidic residues" evidence="2">
    <location>
        <begin position="424"/>
        <end position="437"/>
    </location>
</feature>
<dbReference type="EMBL" id="VTPC01002296">
    <property type="protein sequence ID" value="KAF2900277.1"/>
    <property type="molecule type" value="Genomic_DNA"/>
</dbReference>
<protein>
    <recommendedName>
        <fullName evidence="3">CCHC-type domain-containing protein</fullName>
    </recommendedName>
</protein>
<organism evidence="4 5">
    <name type="scientific">Ignelater luminosus</name>
    <name type="common">Cucubano</name>
    <name type="synonym">Pyrophorus luminosus</name>
    <dbReference type="NCBI Taxonomy" id="2038154"/>
    <lineage>
        <taxon>Eukaryota</taxon>
        <taxon>Metazoa</taxon>
        <taxon>Ecdysozoa</taxon>
        <taxon>Arthropoda</taxon>
        <taxon>Hexapoda</taxon>
        <taxon>Insecta</taxon>
        <taxon>Pterygota</taxon>
        <taxon>Neoptera</taxon>
        <taxon>Endopterygota</taxon>
        <taxon>Coleoptera</taxon>
        <taxon>Polyphaga</taxon>
        <taxon>Elateriformia</taxon>
        <taxon>Elateroidea</taxon>
        <taxon>Elateridae</taxon>
        <taxon>Agrypninae</taxon>
        <taxon>Pyrophorini</taxon>
        <taxon>Ignelater</taxon>
    </lineage>
</organism>
<dbReference type="Proteomes" id="UP000801492">
    <property type="component" value="Unassembled WGS sequence"/>
</dbReference>
<keyword evidence="1" id="KW-0479">Metal-binding</keyword>
<reference evidence="4" key="1">
    <citation type="submission" date="2019-08" db="EMBL/GenBank/DDBJ databases">
        <title>The genome of the North American firefly Photinus pyralis.</title>
        <authorList>
            <consortium name="Photinus pyralis genome working group"/>
            <person name="Fallon T.R."/>
            <person name="Sander Lower S.E."/>
            <person name="Weng J.-K."/>
        </authorList>
    </citation>
    <scope>NUCLEOTIDE SEQUENCE</scope>
    <source>
        <strain evidence="4">TRF0915ILg1</strain>
        <tissue evidence="4">Whole body</tissue>
    </source>
</reference>
<evidence type="ECO:0000313" key="4">
    <source>
        <dbReference type="EMBL" id="KAF2900277.1"/>
    </source>
</evidence>
<keyword evidence="1" id="KW-0862">Zinc</keyword>
<dbReference type="InterPro" id="IPR057670">
    <property type="entry name" value="SH3_retrovirus"/>
</dbReference>
<evidence type="ECO:0000313" key="5">
    <source>
        <dbReference type="Proteomes" id="UP000801492"/>
    </source>
</evidence>
<dbReference type="Pfam" id="PF22936">
    <property type="entry name" value="Pol_BBD"/>
    <property type="match status" value="1"/>
</dbReference>
<dbReference type="InterPro" id="IPR001878">
    <property type="entry name" value="Znf_CCHC"/>
</dbReference>
<gene>
    <name evidence="4" type="ORF">ILUMI_05910</name>
</gene>
<name>A0A8K0DC57_IGNLU</name>
<dbReference type="AlphaFoldDB" id="A0A8K0DC57"/>
<evidence type="ECO:0000256" key="2">
    <source>
        <dbReference type="SAM" id="MobiDB-lite"/>
    </source>
</evidence>
<dbReference type="InterPro" id="IPR054722">
    <property type="entry name" value="PolX-like_BBD"/>
</dbReference>
<keyword evidence="5" id="KW-1185">Reference proteome</keyword>
<sequence length="705" mass="80811">MDVSMNVGQLEELKFKLSELGEPISEKLIITKILTSLPTEYGYFISAWESMPVNKRTLDILTARLMSESERINQGKENLNFNSSNANNALIGKTCYVCGKKGHISRFCKDKKPTHNKNNKSQFCWYKKYKKNDKINKNAAFVGLDLSEMNSVLVDFNDDETWIADSGASEHMSNGSVINAHGKGKISLIAFDGKDYIPTELNDVLYVPDIKFNLFSIGAALGQGYTMMTDNKTCKIIKGNDVYAIGLRIDKLYHMQFRHAGSINVNLKAVNTAVYIISLTGNSSADGKTPYESWYNKDIDLHKLRVFGETVHVHIPKQKRLKWDSKSKKGLFVEYPECSKGYRVYFPSENKIDIVRDVIFGKEQNKDLGVKENNENTRKYQAFREKNIVFREEEKRQESEEEKRQESEKEKKRQESEKEKRQESEEEEKQPMDEENFENYNLRNRRNIKKPGRYVMISNELEESSSYKDAMSSNKEKLCRKVIGSVIYAAATTRPDLSAAMSYLSRYQDYGNNDIWICLKRVLRYIKGSINLKLTYHRNENAQSLEGYADSDWGSNLVDCKSTSGYIFNVYGNTVSWNAKKQGTVATSSTEAEYIAISDSLLECLWSKKILNDLFIQIKNPIIIHEDNIGCIHIANNPEKHQRTKHIDIKHHFIREKVANGEILLRILTVRVCASPAEIIRSRFANNNAGLEEITTACMLVEYAN</sequence>
<dbReference type="SMART" id="SM00343">
    <property type="entry name" value="ZnF_C2HC"/>
    <property type="match status" value="1"/>
</dbReference>
<dbReference type="OrthoDB" id="1645289at2759"/>
<dbReference type="GO" id="GO:0003676">
    <property type="term" value="F:nucleic acid binding"/>
    <property type="evidence" value="ECO:0007669"/>
    <property type="project" value="InterPro"/>
</dbReference>
<keyword evidence="1" id="KW-0863">Zinc-finger</keyword>
<dbReference type="PANTHER" id="PTHR11439:SF463">
    <property type="entry name" value="REVERSE TRANSCRIPTASE TY1_COPIA-TYPE DOMAIN-CONTAINING PROTEIN"/>
    <property type="match status" value="1"/>
</dbReference>
<proteinExistence type="predicted"/>
<dbReference type="PANTHER" id="PTHR11439">
    <property type="entry name" value="GAG-POL-RELATED RETROTRANSPOSON"/>
    <property type="match status" value="1"/>
</dbReference>
<comment type="caution">
    <text evidence="4">The sequence shown here is derived from an EMBL/GenBank/DDBJ whole genome shotgun (WGS) entry which is preliminary data.</text>
</comment>
<feature type="domain" description="CCHC-type" evidence="3">
    <location>
        <begin position="95"/>
        <end position="110"/>
    </location>
</feature>
<dbReference type="InterPro" id="IPR036875">
    <property type="entry name" value="Znf_CCHC_sf"/>
</dbReference>
<feature type="compositionally biased region" description="Basic and acidic residues" evidence="2">
    <location>
        <begin position="393"/>
        <end position="423"/>
    </location>
</feature>
<dbReference type="Pfam" id="PF25597">
    <property type="entry name" value="SH3_retrovirus"/>
    <property type="match status" value="1"/>
</dbReference>
<dbReference type="GO" id="GO:0008270">
    <property type="term" value="F:zinc ion binding"/>
    <property type="evidence" value="ECO:0007669"/>
    <property type="project" value="UniProtKB-KW"/>
</dbReference>
<dbReference type="Pfam" id="PF14223">
    <property type="entry name" value="Retrotran_gag_2"/>
    <property type="match status" value="1"/>
</dbReference>